<protein>
    <recommendedName>
        <fullName evidence="3">Spore coat protein</fullName>
    </recommendedName>
</protein>
<dbReference type="InterPro" id="IPR047175">
    <property type="entry name" value="CotS-like"/>
</dbReference>
<keyword evidence="2" id="KW-1185">Reference proteome</keyword>
<name>A0A9X4B1Q7_9CLOT</name>
<evidence type="ECO:0000313" key="2">
    <source>
        <dbReference type="Proteomes" id="UP001141183"/>
    </source>
</evidence>
<dbReference type="PANTHER" id="PTHR39179">
    <property type="entry name" value="SPORE COAT PROTEIN I"/>
    <property type="match status" value="1"/>
</dbReference>
<evidence type="ECO:0008006" key="3">
    <source>
        <dbReference type="Google" id="ProtNLM"/>
    </source>
</evidence>
<dbReference type="Gene3D" id="3.90.1200.10">
    <property type="match status" value="1"/>
</dbReference>
<proteinExistence type="predicted"/>
<evidence type="ECO:0000313" key="1">
    <source>
        <dbReference type="EMBL" id="MDC4242214.1"/>
    </source>
</evidence>
<dbReference type="Proteomes" id="UP001141183">
    <property type="component" value="Unassembled WGS sequence"/>
</dbReference>
<organism evidence="1 2">
    <name type="scientific">Clostridium tertium</name>
    <dbReference type="NCBI Taxonomy" id="1559"/>
    <lineage>
        <taxon>Bacteria</taxon>
        <taxon>Bacillati</taxon>
        <taxon>Bacillota</taxon>
        <taxon>Clostridia</taxon>
        <taxon>Eubacteriales</taxon>
        <taxon>Clostridiaceae</taxon>
        <taxon>Clostridium</taxon>
    </lineage>
</organism>
<dbReference type="GO" id="GO:0042601">
    <property type="term" value="C:endospore-forming forespore"/>
    <property type="evidence" value="ECO:0007669"/>
    <property type="project" value="TreeGrafter"/>
</dbReference>
<dbReference type="RefSeq" id="WP_235840777.1">
    <property type="nucleotide sequence ID" value="NZ_CABKOG010000003.1"/>
</dbReference>
<sequence>MKEKSLLITLFDRGDEMQKLELKSYLEERDIYILNGKTNKVKEQNLEGTFNQIENIVLFHNRMGCYKENLLPRIGASIGREIDNYNSQMILIGKYIKEIENKNNLNSIDFYLIRNGEMLLNKGRKALNHIYSNNYRKLIYRSMRNYEVCLSRVDENNLFVEENNKIFIGTIKYLAYNLKEHDIYSYIKKIKRKDIEFSIEEVIDYYIKIANLESDSKQYLRALCSYPNEEFKVLERYILKKIDTNEDRVLEMLYKAKRMDSRCLII</sequence>
<gene>
    <name evidence="1" type="ORF">NE398_18955</name>
</gene>
<reference evidence="1" key="1">
    <citation type="submission" date="2022-05" db="EMBL/GenBank/DDBJ databases">
        <title>Draft genome sequence of Clostridium tertium strain CP3 isolated from Peru.</title>
        <authorList>
            <person name="Hurtado R."/>
            <person name="Lima L."/>
            <person name="Sousa T."/>
            <person name="Jaiswal A.K."/>
            <person name="Tiwari S."/>
            <person name="Maturrano L."/>
            <person name="Brenig B."/>
            <person name="Azevedo V."/>
        </authorList>
    </citation>
    <scope>NUCLEOTIDE SEQUENCE</scope>
    <source>
        <strain evidence="1">CP3</strain>
    </source>
</reference>
<comment type="caution">
    <text evidence="1">The sequence shown here is derived from an EMBL/GenBank/DDBJ whole genome shotgun (WGS) entry which is preliminary data.</text>
</comment>
<dbReference type="EMBL" id="JAMRYU010000026">
    <property type="protein sequence ID" value="MDC4242214.1"/>
    <property type="molecule type" value="Genomic_DNA"/>
</dbReference>
<accession>A0A9X4B1Q7</accession>
<dbReference type="PANTHER" id="PTHR39179:SF1">
    <property type="entry name" value="SPORE COAT PROTEIN I"/>
    <property type="match status" value="1"/>
</dbReference>
<dbReference type="AlphaFoldDB" id="A0A9X4B1Q7"/>